<sequence>MSLVKKKMLEISVFVTFFLIAGIFPQSSFALSTPDTPDGLKADVYSASEIYLTWEEADDATSYYIYRSVSSNGTYSKIGSTDETSYLDDEDLDAGKKYYYKVRAHNSAGTSGYSSIAYVKTEEESDLDAPDDLKATAKGSAQIKLTWEKVDDATSYYVYRSISSNGTYSKIGSIKGTSYTDDEDLDPGKKYYYKVRAHSSAGTSAYSDKVYATTDKNGGADAPENLKAESKSASQIKLTWDEVDDADVYYVYRALSSSGTYSKITTVSSTSYTDSSLSAGTTYYYKVQVKNGSSETSTYSNAAHATTASDSDSASGTVGDARRIAGGNRYDTAAKVAETGWTTSYYAVIVSGEQYPDALCSAPLAYQYNAPILLTSKNSLESQTRAQLLKLKVKSVYIIGGTGVISYDVEQTIRDMGIAATRIAGADRYDTSLKVAKVISQYRAETNPNRHAVVATGLDFPDALSIASIAAIKGYPILLTPKDSLREEIKIYLNENFSSTTLVGTTDSVSAAVFDQLPSPDRLTGTDPYTTNLAVIKAFQTDLKFDACYLATGQDYPDVLAGVALASLKSEPIFLVGSTVNTATLDYIKSKEPQQIIAFGGTGAVSDAVLGSFQDQDQDQDEDEDIDTGSEGIPSVPDDLEAEAVSSSEIELSWDKVKNADLYYIYRSTSAAGTYTNIGIIDETYYVDDDLDADETYYYKVKAYNSRGTSDYSNRASAATDEY</sequence>
<dbReference type="eggNOG" id="COG2247">
    <property type="taxonomic scope" value="Bacteria"/>
</dbReference>
<dbReference type="Pfam" id="PF00041">
    <property type="entry name" value="fn3"/>
    <property type="match status" value="4"/>
</dbReference>
<reference evidence="3 4" key="1">
    <citation type="journal article" date="2011" name="Stand. Genomic Sci.">
        <title>Complete genome sequence of Syntrophobotulus glycolicus type strain (FlGlyR).</title>
        <authorList>
            <person name="Han C."/>
            <person name="Mwirichia R."/>
            <person name="Chertkov O."/>
            <person name="Held B."/>
            <person name="Lapidus A."/>
            <person name="Nolan M."/>
            <person name="Lucas S."/>
            <person name="Hammon N."/>
            <person name="Deshpande S."/>
            <person name="Cheng J.F."/>
            <person name="Tapia R."/>
            <person name="Goodwin L."/>
            <person name="Pitluck S."/>
            <person name="Huntemann M."/>
            <person name="Liolios K."/>
            <person name="Ivanova N."/>
            <person name="Pagani I."/>
            <person name="Mavromatis K."/>
            <person name="Ovchinikova G."/>
            <person name="Pati A."/>
            <person name="Chen A."/>
            <person name="Palaniappan K."/>
            <person name="Land M."/>
            <person name="Hauser L."/>
            <person name="Brambilla E.M."/>
            <person name="Rohde M."/>
            <person name="Spring S."/>
            <person name="Sikorski J."/>
            <person name="Goker M."/>
            <person name="Woyke T."/>
            <person name="Bristow J."/>
            <person name="Eisen J.A."/>
            <person name="Markowitz V."/>
            <person name="Hugenholtz P."/>
            <person name="Kyrpides N.C."/>
            <person name="Klenk H.P."/>
            <person name="Detter J.C."/>
        </authorList>
    </citation>
    <scope>NUCLEOTIDE SEQUENCE [LARGE SCALE GENOMIC DNA]</scope>
    <source>
        <strain evidence="4">DSM 8271 / FlGlyR</strain>
    </source>
</reference>
<dbReference type="InterPro" id="IPR036116">
    <property type="entry name" value="FN3_sf"/>
</dbReference>
<proteinExistence type="predicted"/>
<dbReference type="PANTHER" id="PTHR30032:SF8">
    <property type="entry name" value="GERMINATION-SPECIFIC N-ACETYLMURAMOYL-L-ALANINE AMIDASE"/>
    <property type="match status" value="1"/>
</dbReference>
<dbReference type="SUPFAM" id="SSF49265">
    <property type="entry name" value="Fibronectin type III"/>
    <property type="match status" value="3"/>
</dbReference>
<dbReference type="InterPro" id="IPR051922">
    <property type="entry name" value="Bact_Sporulation_Assoc"/>
</dbReference>
<protein>
    <submittedName>
        <fullName evidence="3">Cell wall binding repeat 2-containing protein</fullName>
    </submittedName>
</protein>
<evidence type="ECO:0000313" key="4">
    <source>
        <dbReference type="Proteomes" id="UP000007488"/>
    </source>
</evidence>
<feature type="domain" description="Fibronectin type-III" evidence="2">
    <location>
        <begin position="636"/>
        <end position="723"/>
    </location>
</feature>
<feature type="domain" description="Fibronectin type-III" evidence="2">
    <location>
        <begin position="36"/>
        <end position="124"/>
    </location>
</feature>
<gene>
    <name evidence="3" type="ordered locus">Sgly_2993</name>
</gene>
<dbReference type="CDD" id="cd00063">
    <property type="entry name" value="FN3"/>
    <property type="match status" value="4"/>
</dbReference>
<dbReference type="SMART" id="SM00060">
    <property type="entry name" value="FN3"/>
    <property type="match status" value="4"/>
</dbReference>
<dbReference type="PANTHER" id="PTHR30032">
    <property type="entry name" value="N-ACETYLMURAMOYL-L-ALANINE AMIDASE-RELATED"/>
    <property type="match status" value="1"/>
</dbReference>
<dbReference type="Gene3D" id="3.40.50.12090">
    <property type="match status" value="1"/>
</dbReference>
<reference evidence="4" key="2">
    <citation type="submission" date="2011-02" db="EMBL/GenBank/DDBJ databases">
        <title>The complete genome of Syntrophobotulus glycolicus DSM 8271.</title>
        <authorList>
            <person name="Lucas S."/>
            <person name="Copeland A."/>
            <person name="Lapidus A."/>
            <person name="Bruce D."/>
            <person name="Goodwin L."/>
            <person name="Pitluck S."/>
            <person name="Kyrpides N."/>
            <person name="Mavromatis K."/>
            <person name="Pagani I."/>
            <person name="Ivanova N."/>
            <person name="Mikhailova N."/>
            <person name="Chertkov O."/>
            <person name="Held B."/>
            <person name="Detter J.C."/>
            <person name="Tapia R."/>
            <person name="Han C."/>
            <person name="Land M."/>
            <person name="Hauser L."/>
            <person name="Markowitz V."/>
            <person name="Cheng J.-F."/>
            <person name="Hugenholtz P."/>
            <person name="Woyke T."/>
            <person name="Wu D."/>
            <person name="Spring S."/>
            <person name="Schroeder M."/>
            <person name="Brambilla E."/>
            <person name="Klenk H.-P."/>
            <person name="Eisen J.A."/>
        </authorList>
    </citation>
    <scope>NUCLEOTIDE SEQUENCE [LARGE SCALE GENOMIC DNA]</scope>
    <source>
        <strain evidence="4">DSM 8271 / FlGlyR</strain>
    </source>
</reference>
<evidence type="ECO:0000313" key="3">
    <source>
        <dbReference type="EMBL" id="ADY57262.1"/>
    </source>
</evidence>
<dbReference type="Pfam" id="PF04122">
    <property type="entry name" value="CW_binding_2"/>
    <property type="match status" value="3"/>
</dbReference>
<dbReference type="InterPro" id="IPR003961">
    <property type="entry name" value="FN3_dom"/>
</dbReference>
<dbReference type="STRING" id="645991.Sgly_2993"/>
<dbReference type="InterPro" id="IPR013783">
    <property type="entry name" value="Ig-like_fold"/>
</dbReference>
<accession>F0SZU1</accession>
<name>F0SZU1_SYNGF</name>
<dbReference type="Gene3D" id="2.60.40.10">
    <property type="entry name" value="Immunoglobulins"/>
    <property type="match status" value="4"/>
</dbReference>
<dbReference type="RefSeq" id="WP_013626034.1">
    <property type="nucleotide sequence ID" value="NC_015172.1"/>
</dbReference>
<dbReference type="KEGG" id="sgy:Sgly_2993"/>
<feature type="domain" description="Fibronectin type-III" evidence="2">
    <location>
        <begin position="129"/>
        <end position="217"/>
    </location>
</feature>
<feature type="compositionally biased region" description="Acidic residues" evidence="1">
    <location>
        <begin position="616"/>
        <end position="628"/>
    </location>
</feature>
<dbReference type="Proteomes" id="UP000007488">
    <property type="component" value="Chromosome"/>
</dbReference>
<organism evidence="3 4">
    <name type="scientific">Syntrophobotulus glycolicus (strain DSM 8271 / FlGlyR)</name>
    <dbReference type="NCBI Taxonomy" id="645991"/>
    <lineage>
        <taxon>Bacteria</taxon>
        <taxon>Bacillati</taxon>
        <taxon>Bacillota</taxon>
        <taxon>Clostridia</taxon>
        <taxon>Eubacteriales</taxon>
        <taxon>Desulfitobacteriaceae</taxon>
        <taxon>Syntrophobotulus</taxon>
    </lineage>
</organism>
<dbReference type="AlphaFoldDB" id="F0SZU1"/>
<dbReference type="PROSITE" id="PS50853">
    <property type="entry name" value="FN3"/>
    <property type="match status" value="4"/>
</dbReference>
<feature type="domain" description="Fibronectin type-III" evidence="2">
    <location>
        <begin position="222"/>
        <end position="310"/>
    </location>
</feature>
<evidence type="ECO:0000256" key="1">
    <source>
        <dbReference type="SAM" id="MobiDB-lite"/>
    </source>
</evidence>
<evidence type="ECO:0000259" key="2">
    <source>
        <dbReference type="PROSITE" id="PS50853"/>
    </source>
</evidence>
<dbReference type="eggNOG" id="COG4733">
    <property type="taxonomic scope" value="Bacteria"/>
</dbReference>
<dbReference type="EMBL" id="CP002547">
    <property type="protein sequence ID" value="ADY57262.1"/>
    <property type="molecule type" value="Genomic_DNA"/>
</dbReference>
<dbReference type="InterPro" id="IPR007253">
    <property type="entry name" value="Cell_wall-bd_2"/>
</dbReference>
<feature type="region of interest" description="Disordered" evidence="1">
    <location>
        <begin position="613"/>
        <end position="637"/>
    </location>
</feature>
<keyword evidence="4" id="KW-1185">Reference proteome</keyword>
<dbReference type="HOGENOM" id="CLU_010078_0_0_9"/>